<proteinExistence type="predicted"/>
<dbReference type="InterPro" id="IPR011990">
    <property type="entry name" value="TPR-like_helical_dom_sf"/>
</dbReference>
<sequence>MLKAGNWRPNLVKVGLSAVFGTEIWPAAEYGRTMYTIRQRIGPLLMRMQKRYGKIETGGEFTEKEIIRAERNSGVVSSKVREIQMQNYLRKKELKERRENDLREGLRLYKNAKYEEALEKFESVLGTKPEPDEAAVASYNVACCYSKLNQHLGVARFAEKSQMGYSFFTGTHGYITPGGYSVRLVSQSSEHFLLLTVEGSRAAVPPVHNTWLIGDVRPYLLVQTVSCVVIPLVAILLLPMYTHSTYWLWDAGLKPLSCDVDVLKLTEDPSGFDLVDLYVEHEVDNPDIIDEAEAFQGVDVVDDLKVNNDKNDNVVVDDDGEVNNDKENNVVVNDDVEWWPARSKLRVGPWDLCEGTCLMGLRQEGIA</sequence>
<dbReference type="PANTHER" id="PTHR47661:SF3">
    <property type="entry name" value="PROTEIN CONTAINING PDZ DOMAIN, A K-BOX DOMAIN, AND A TPR REGION"/>
    <property type="match status" value="1"/>
</dbReference>
<dbReference type="PANTHER" id="PTHR47661">
    <property type="entry name" value="PHOSPHOGLUCAN PHOSPHATASE LSF1, CHLOROPLASTIC"/>
    <property type="match status" value="1"/>
</dbReference>
<reference evidence="1 2" key="1">
    <citation type="journal article" date="2022" name="Nat. Genet.">
        <title>Improved pea reference genome and pan-genome highlight genomic features and evolutionary characteristics.</title>
        <authorList>
            <person name="Yang T."/>
            <person name="Liu R."/>
            <person name="Luo Y."/>
            <person name="Hu S."/>
            <person name="Wang D."/>
            <person name="Wang C."/>
            <person name="Pandey M.K."/>
            <person name="Ge S."/>
            <person name="Xu Q."/>
            <person name="Li N."/>
            <person name="Li G."/>
            <person name="Huang Y."/>
            <person name="Saxena R.K."/>
            <person name="Ji Y."/>
            <person name="Li M."/>
            <person name="Yan X."/>
            <person name="He Y."/>
            <person name="Liu Y."/>
            <person name="Wang X."/>
            <person name="Xiang C."/>
            <person name="Varshney R.K."/>
            <person name="Ding H."/>
            <person name="Gao S."/>
            <person name="Zong X."/>
        </authorList>
    </citation>
    <scope>NUCLEOTIDE SEQUENCE [LARGE SCALE GENOMIC DNA]</scope>
    <source>
        <strain evidence="1 2">cv. Zhongwan 6</strain>
    </source>
</reference>
<protein>
    <submittedName>
        <fullName evidence="1">Uroporphyrin-III C-methyltransferase</fullName>
    </submittedName>
</protein>
<keyword evidence="2" id="KW-1185">Reference proteome</keyword>
<evidence type="ECO:0000313" key="1">
    <source>
        <dbReference type="EMBL" id="KAI5384752.1"/>
    </source>
</evidence>
<dbReference type="Gene3D" id="1.25.40.10">
    <property type="entry name" value="Tetratricopeptide repeat domain"/>
    <property type="match status" value="1"/>
</dbReference>
<accession>A0A9D4VK06</accession>
<dbReference type="AlphaFoldDB" id="A0A9D4VK06"/>
<dbReference type="Proteomes" id="UP001058974">
    <property type="component" value="Chromosome 7"/>
</dbReference>
<organism evidence="1 2">
    <name type="scientific">Pisum sativum</name>
    <name type="common">Garden pea</name>
    <name type="synonym">Lathyrus oleraceus</name>
    <dbReference type="NCBI Taxonomy" id="3888"/>
    <lineage>
        <taxon>Eukaryota</taxon>
        <taxon>Viridiplantae</taxon>
        <taxon>Streptophyta</taxon>
        <taxon>Embryophyta</taxon>
        <taxon>Tracheophyta</taxon>
        <taxon>Spermatophyta</taxon>
        <taxon>Magnoliopsida</taxon>
        <taxon>eudicotyledons</taxon>
        <taxon>Gunneridae</taxon>
        <taxon>Pentapetalae</taxon>
        <taxon>rosids</taxon>
        <taxon>fabids</taxon>
        <taxon>Fabales</taxon>
        <taxon>Fabaceae</taxon>
        <taxon>Papilionoideae</taxon>
        <taxon>50 kb inversion clade</taxon>
        <taxon>NPAAA clade</taxon>
        <taxon>Hologalegina</taxon>
        <taxon>IRL clade</taxon>
        <taxon>Fabeae</taxon>
        <taxon>Lathyrus</taxon>
    </lineage>
</organism>
<gene>
    <name evidence="1" type="ORF">KIW84_071666</name>
</gene>
<evidence type="ECO:0000313" key="2">
    <source>
        <dbReference type="Proteomes" id="UP001058974"/>
    </source>
</evidence>
<dbReference type="SUPFAM" id="SSF48452">
    <property type="entry name" value="TPR-like"/>
    <property type="match status" value="1"/>
</dbReference>
<comment type="caution">
    <text evidence="1">The sequence shown here is derived from an EMBL/GenBank/DDBJ whole genome shotgun (WGS) entry which is preliminary data.</text>
</comment>
<dbReference type="EMBL" id="JAMSHJ010000007">
    <property type="protein sequence ID" value="KAI5384752.1"/>
    <property type="molecule type" value="Genomic_DNA"/>
</dbReference>
<dbReference type="Gramene" id="Psat07G0166600-T1">
    <property type="protein sequence ID" value="KAI5384752.1"/>
    <property type="gene ID" value="KIW84_071666"/>
</dbReference>
<name>A0A9D4VK06_PEA</name>